<dbReference type="Proteomes" id="UP000006158">
    <property type="component" value="Chromosome"/>
</dbReference>
<dbReference type="AlphaFoldDB" id="I7FUN7"/>
<name>I7FUN7_MYCS2</name>
<evidence type="ECO:0000313" key="3">
    <source>
        <dbReference type="Proteomes" id="UP000006158"/>
    </source>
</evidence>
<evidence type="ECO:0000256" key="1">
    <source>
        <dbReference type="SAM" id="MobiDB-lite"/>
    </source>
</evidence>
<accession>I7FUN7</accession>
<reference evidence="2 3" key="2">
    <citation type="journal article" date="2009" name="Genome Res.">
        <title>Ortho-proteogenomics: multiple proteomes investigation through orthology and a new MS-based protocol.</title>
        <authorList>
            <person name="Gallien S."/>
            <person name="Perrodou E."/>
            <person name="Carapito C."/>
            <person name="Deshayes C."/>
            <person name="Reyrat J.M."/>
            <person name="Van Dorsselaer A."/>
            <person name="Poch O."/>
            <person name="Schaeffer C."/>
            <person name="Lecompte O."/>
        </authorList>
    </citation>
    <scope>NUCLEOTIDE SEQUENCE [LARGE SCALE GENOMIC DNA]</scope>
    <source>
        <strain evidence="3">ATCC 700084 / mc(2)155</strain>
    </source>
</reference>
<protein>
    <recommendedName>
        <fullName evidence="4">Mesocentin</fullName>
    </recommendedName>
</protein>
<evidence type="ECO:0000313" key="2">
    <source>
        <dbReference type="EMBL" id="AFP42618.1"/>
    </source>
</evidence>
<feature type="compositionally biased region" description="Acidic residues" evidence="1">
    <location>
        <begin position="306"/>
        <end position="315"/>
    </location>
</feature>
<reference evidence="2 3" key="1">
    <citation type="journal article" date="2007" name="Genome Biol.">
        <title>Interrupted coding sequences in Mycobacterium smegmatis: authentic mutations or sequencing errors?</title>
        <authorList>
            <person name="Deshayes C."/>
            <person name="Perrodou E."/>
            <person name="Gallien S."/>
            <person name="Euphrasie D."/>
            <person name="Schaeffer C."/>
            <person name="Van-Dorsselaer A."/>
            <person name="Poch O."/>
            <person name="Lecompte O."/>
            <person name="Reyrat J.M."/>
        </authorList>
    </citation>
    <scope>NUCLEOTIDE SEQUENCE [LARGE SCALE GENOMIC DNA]</scope>
    <source>
        <strain evidence="3">ATCC 700084 / mc(2)155</strain>
    </source>
</reference>
<sequence length="315" mass="32041">MEARRAWHVEGKLVRRLVTVLIGLAALVLMSACGSGSSSSPTAGGSDKSAKPGAVSNPASNAQYCAQNRDPRCPKGSYHGTHVLLTTAGGYWDASGNPIDGGPMGADGSTGNNHTQEYCARNEDPGCPMGSYVAPDAIKNPDGSPSYVVCEGTICTNPNHGAADPGGFWDANGNPIDGGPMGADGSTGNNHTQEYCARNEDPGCPMGSYVAPDAIKNPDGSPSYVVCEGTICTNPNHGAADPDGDTPASDEVTGAPDDDPPAITPAPDTDPGENSPRDAQTPDQPALPEQQPDDGDAFDPGSVDGPGDEPNVDEP</sequence>
<dbReference type="PROSITE" id="PS51257">
    <property type="entry name" value="PROKAR_LIPOPROTEIN"/>
    <property type="match status" value="1"/>
</dbReference>
<gene>
    <name evidence="2" type="ordered locus">MSMEI_6191</name>
</gene>
<feature type="compositionally biased region" description="Low complexity" evidence="1">
    <location>
        <begin position="38"/>
        <end position="47"/>
    </location>
</feature>
<evidence type="ECO:0008006" key="4">
    <source>
        <dbReference type="Google" id="ProtNLM"/>
    </source>
</evidence>
<feature type="region of interest" description="Disordered" evidence="1">
    <location>
        <begin position="99"/>
        <end position="119"/>
    </location>
</feature>
<feature type="region of interest" description="Disordered" evidence="1">
    <location>
        <begin position="236"/>
        <end position="315"/>
    </location>
</feature>
<organism evidence="2 3">
    <name type="scientific">Mycolicibacterium smegmatis (strain ATCC 700084 / mc(2)155)</name>
    <name type="common">Mycobacterium smegmatis</name>
    <dbReference type="NCBI Taxonomy" id="246196"/>
    <lineage>
        <taxon>Bacteria</taxon>
        <taxon>Bacillati</taxon>
        <taxon>Actinomycetota</taxon>
        <taxon>Actinomycetes</taxon>
        <taxon>Mycobacteriales</taxon>
        <taxon>Mycobacteriaceae</taxon>
        <taxon>Mycolicibacterium</taxon>
    </lineage>
</organism>
<proteinExistence type="predicted"/>
<dbReference type="EMBL" id="CP001663">
    <property type="protein sequence ID" value="AFP42618.1"/>
    <property type="molecule type" value="Genomic_DNA"/>
</dbReference>
<feature type="region of interest" description="Disordered" evidence="1">
    <location>
        <begin position="173"/>
        <end position="196"/>
    </location>
</feature>
<dbReference type="PATRIC" id="fig|246196.56.peg.6314"/>
<dbReference type="KEGG" id="msg:MSMEI_6191"/>
<feature type="region of interest" description="Disordered" evidence="1">
    <location>
        <begin position="38"/>
        <end position="61"/>
    </location>
</feature>